<dbReference type="EMBL" id="AGNL01016612">
    <property type="protein sequence ID" value="EJK64979.1"/>
    <property type="molecule type" value="Genomic_DNA"/>
</dbReference>
<dbReference type="InterPro" id="IPR023302">
    <property type="entry name" value="Pept_S9A_N"/>
</dbReference>
<reference evidence="2 3" key="1">
    <citation type="journal article" date="2012" name="Genome Biol.">
        <title>Genome and low-iron response of an oceanic diatom adapted to chronic iron limitation.</title>
        <authorList>
            <person name="Lommer M."/>
            <person name="Specht M."/>
            <person name="Roy A.S."/>
            <person name="Kraemer L."/>
            <person name="Andreson R."/>
            <person name="Gutowska M.A."/>
            <person name="Wolf J."/>
            <person name="Bergner S.V."/>
            <person name="Schilhabel M.B."/>
            <person name="Klostermeier U.C."/>
            <person name="Beiko R.G."/>
            <person name="Rosenstiel P."/>
            <person name="Hippler M."/>
            <person name="Laroche J."/>
        </authorList>
    </citation>
    <scope>NUCLEOTIDE SEQUENCE [LARGE SCALE GENOMIC DNA]</scope>
    <source>
        <strain evidence="2 3">CCMP1005</strain>
    </source>
</reference>
<dbReference type="Pfam" id="PF02897">
    <property type="entry name" value="Peptidase_S9_N"/>
    <property type="match status" value="1"/>
</dbReference>
<dbReference type="GO" id="GO:0070012">
    <property type="term" value="F:oligopeptidase activity"/>
    <property type="evidence" value="ECO:0007669"/>
    <property type="project" value="TreeGrafter"/>
</dbReference>
<dbReference type="Proteomes" id="UP000266841">
    <property type="component" value="Unassembled WGS sequence"/>
</dbReference>
<dbReference type="SUPFAM" id="SSF50993">
    <property type="entry name" value="Peptidase/esterase 'gauge' domain"/>
    <property type="match status" value="1"/>
</dbReference>
<dbReference type="GO" id="GO:0004252">
    <property type="term" value="F:serine-type endopeptidase activity"/>
    <property type="evidence" value="ECO:0007669"/>
    <property type="project" value="InterPro"/>
</dbReference>
<dbReference type="OrthoDB" id="248387at2759"/>
<comment type="caution">
    <text evidence="2">The sequence shown here is derived from an EMBL/GenBank/DDBJ whole genome shotgun (WGS) entry which is preliminary data.</text>
</comment>
<dbReference type="eggNOG" id="KOG2237">
    <property type="taxonomic scope" value="Eukaryota"/>
</dbReference>
<proteinExistence type="predicted"/>
<gene>
    <name evidence="2" type="ORF">THAOC_14228</name>
</gene>
<protein>
    <recommendedName>
        <fullName evidence="1">Peptidase S9A N-terminal domain-containing protein</fullName>
    </recommendedName>
</protein>
<feature type="non-terminal residue" evidence="2">
    <location>
        <position position="298"/>
    </location>
</feature>
<evidence type="ECO:0000259" key="1">
    <source>
        <dbReference type="Pfam" id="PF02897"/>
    </source>
</evidence>
<feature type="domain" description="Peptidase S9A N-terminal" evidence="1">
    <location>
        <begin position="45"/>
        <end position="276"/>
    </location>
</feature>
<keyword evidence="3" id="KW-1185">Reference proteome</keyword>
<dbReference type="InterPro" id="IPR051167">
    <property type="entry name" value="Prolyl_oligopep/macrocyclase"/>
</dbReference>
<accession>K0SJ25</accession>
<evidence type="ECO:0000313" key="3">
    <source>
        <dbReference type="Proteomes" id="UP000266841"/>
    </source>
</evidence>
<dbReference type="GO" id="GO:0005829">
    <property type="term" value="C:cytosol"/>
    <property type="evidence" value="ECO:0007669"/>
    <property type="project" value="TreeGrafter"/>
</dbReference>
<sequence>MASSGGAIRKAIGRTLAPALLLRSARAFSAGMAPPATSSAATAATAGDPHVWLEDVLGEKPLAWVDEVNRKCIDYVGDPKATGTYRRIKSVLDSKDKIPHAFRIGNGDGSRYYNFWQDADHVQGIWRRTSLESYKTREPEWTTVLDLDALPPPTTGTAKTWVWHGSTLLDEGPDKPVDRALIRLSPGGSDADTCREFDLNEERFVDPVTEDGFALPEPAKTRISYRSRDEVLVGTDFGMDGSTLTDSGYPRVVKSWRRGTPIEDAATVFEGERDDIAASMYAYHDRGHVHEFQLRSIT</sequence>
<name>K0SJ25_THAOC</name>
<organism evidence="2 3">
    <name type="scientific">Thalassiosira oceanica</name>
    <name type="common">Marine diatom</name>
    <dbReference type="NCBI Taxonomy" id="159749"/>
    <lineage>
        <taxon>Eukaryota</taxon>
        <taxon>Sar</taxon>
        <taxon>Stramenopiles</taxon>
        <taxon>Ochrophyta</taxon>
        <taxon>Bacillariophyta</taxon>
        <taxon>Coscinodiscophyceae</taxon>
        <taxon>Thalassiosirophycidae</taxon>
        <taxon>Thalassiosirales</taxon>
        <taxon>Thalassiosiraceae</taxon>
        <taxon>Thalassiosira</taxon>
    </lineage>
</organism>
<dbReference type="PANTHER" id="PTHR42881:SF13">
    <property type="entry name" value="PROLYL ENDOPEPTIDASE"/>
    <property type="match status" value="1"/>
</dbReference>
<dbReference type="PANTHER" id="PTHR42881">
    <property type="entry name" value="PROLYL ENDOPEPTIDASE"/>
    <property type="match status" value="1"/>
</dbReference>
<dbReference type="AlphaFoldDB" id="K0SJ25"/>
<evidence type="ECO:0000313" key="2">
    <source>
        <dbReference type="EMBL" id="EJK64979.1"/>
    </source>
</evidence>